<dbReference type="InterPro" id="IPR000847">
    <property type="entry name" value="LysR_HTH_N"/>
</dbReference>
<dbReference type="PANTHER" id="PTHR30537">
    <property type="entry name" value="HTH-TYPE TRANSCRIPTIONAL REGULATOR"/>
    <property type="match status" value="1"/>
</dbReference>
<dbReference type="FunFam" id="1.10.10.10:FF:000001">
    <property type="entry name" value="LysR family transcriptional regulator"/>
    <property type="match status" value="1"/>
</dbReference>
<organism evidence="6 7">
    <name type="scientific">Cystobacter fuscus</name>
    <dbReference type="NCBI Taxonomy" id="43"/>
    <lineage>
        <taxon>Bacteria</taxon>
        <taxon>Pseudomonadati</taxon>
        <taxon>Myxococcota</taxon>
        <taxon>Myxococcia</taxon>
        <taxon>Myxococcales</taxon>
        <taxon>Cystobacterineae</taxon>
        <taxon>Archangiaceae</taxon>
        <taxon>Cystobacter</taxon>
    </lineage>
</organism>
<dbReference type="InterPro" id="IPR036390">
    <property type="entry name" value="WH_DNA-bd_sf"/>
</dbReference>
<dbReference type="SUPFAM" id="SSF53850">
    <property type="entry name" value="Periplasmic binding protein-like II"/>
    <property type="match status" value="1"/>
</dbReference>
<keyword evidence="4" id="KW-0804">Transcription</keyword>
<evidence type="ECO:0000259" key="5">
    <source>
        <dbReference type="PROSITE" id="PS50931"/>
    </source>
</evidence>
<sequence length="300" mass="33290">MRGGEFADLQAFAAIARHGHFARAAAELGVSPSALSQTMRHLEERLGVRLLHRTTRSVALTEAGARLLERLVPVFEGLDAALEGINAFRERPTGTLRLTAPRSATVHFLQPLFVRFHEKYPDVALDITVDDAVVDIVAAGFDAGLRLGERLEQDMVAVKLGGPLRQLAVASPGYLARHGTPRTPEELLNHTCINWRQSGSLALYPWEFAREGKWFEVAVKGPLILNDRRLAIEAAMEGLGIAFWSESFMRPFIDEGRLVPMLEEWSPPFPGFYLHHPSGRQMPAALRALIDMLKESFPAK</sequence>
<dbReference type="CDD" id="cd08474">
    <property type="entry name" value="PBP2_CrgA_like_5"/>
    <property type="match status" value="1"/>
</dbReference>
<dbReference type="RefSeq" id="WP_095989714.1">
    <property type="nucleotide sequence ID" value="NZ_CP022098.1"/>
</dbReference>
<evidence type="ECO:0000256" key="1">
    <source>
        <dbReference type="ARBA" id="ARBA00009437"/>
    </source>
</evidence>
<gene>
    <name evidence="6" type="ORF">CYFUS_007583</name>
</gene>
<dbReference type="KEGG" id="cfus:CYFUS_007583"/>
<dbReference type="GO" id="GO:0043565">
    <property type="term" value="F:sequence-specific DNA binding"/>
    <property type="evidence" value="ECO:0007669"/>
    <property type="project" value="TreeGrafter"/>
</dbReference>
<dbReference type="GO" id="GO:0003700">
    <property type="term" value="F:DNA-binding transcription factor activity"/>
    <property type="evidence" value="ECO:0007669"/>
    <property type="project" value="InterPro"/>
</dbReference>
<accession>A0A250JG26</accession>
<dbReference type="PROSITE" id="PS50931">
    <property type="entry name" value="HTH_LYSR"/>
    <property type="match status" value="1"/>
</dbReference>
<dbReference type="Gene3D" id="1.10.10.10">
    <property type="entry name" value="Winged helix-like DNA-binding domain superfamily/Winged helix DNA-binding domain"/>
    <property type="match status" value="1"/>
</dbReference>
<dbReference type="Pfam" id="PF00126">
    <property type="entry name" value="HTH_1"/>
    <property type="match status" value="1"/>
</dbReference>
<protein>
    <submittedName>
        <fullName evidence="6">LysR family transcriptional regulator</fullName>
    </submittedName>
</protein>
<proteinExistence type="inferred from homology"/>
<reference evidence="6 7" key="1">
    <citation type="submission" date="2017-06" db="EMBL/GenBank/DDBJ databases">
        <title>Sequencing and comparative analysis of myxobacterial genomes.</title>
        <authorList>
            <person name="Rupp O."/>
            <person name="Goesmann A."/>
            <person name="Sogaard-Andersen L."/>
        </authorList>
    </citation>
    <scope>NUCLEOTIDE SEQUENCE [LARGE SCALE GENOMIC DNA]</scope>
    <source>
        <strain evidence="6 7">DSM 52655</strain>
    </source>
</reference>
<keyword evidence="2" id="KW-0805">Transcription regulation</keyword>
<dbReference type="AlphaFoldDB" id="A0A250JG26"/>
<dbReference type="InterPro" id="IPR036388">
    <property type="entry name" value="WH-like_DNA-bd_sf"/>
</dbReference>
<dbReference type="GO" id="GO:0006351">
    <property type="term" value="P:DNA-templated transcription"/>
    <property type="evidence" value="ECO:0007669"/>
    <property type="project" value="TreeGrafter"/>
</dbReference>
<feature type="domain" description="HTH lysR-type" evidence="5">
    <location>
        <begin position="1"/>
        <end position="61"/>
    </location>
</feature>
<evidence type="ECO:0000313" key="7">
    <source>
        <dbReference type="Proteomes" id="UP000217257"/>
    </source>
</evidence>
<dbReference type="PANTHER" id="PTHR30537:SF1">
    <property type="entry name" value="HTH-TYPE TRANSCRIPTIONAL REGULATOR PGRR"/>
    <property type="match status" value="1"/>
</dbReference>
<comment type="similarity">
    <text evidence="1">Belongs to the LysR transcriptional regulatory family.</text>
</comment>
<dbReference type="Pfam" id="PF03466">
    <property type="entry name" value="LysR_substrate"/>
    <property type="match status" value="1"/>
</dbReference>
<dbReference type="InterPro" id="IPR005119">
    <property type="entry name" value="LysR_subst-bd"/>
</dbReference>
<dbReference type="Gene3D" id="3.40.190.290">
    <property type="match status" value="1"/>
</dbReference>
<evidence type="ECO:0000256" key="4">
    <source>
        <dbReference type="ARBA" id="ARBA00023163"/>
    </source>
</evidence>
<name>A0A250JG26_9BACT</name>
<dbReference type="InterPro" id="IPR058163">
    <property type="entry name" value="LysR-type_TF_proteobact-type"/>
</dbReference>
<dbReference type="Proteomes" id="UP000217257">
    <property type="component" value="Chromosome"/>
</dbReference>
<dbReference type="SUPFAM" id="SSF46785">
    <property type="entry name" value="Winged helix' DNA-binding domain"/>
    <property type="match status" value="1"/>
</dbReference>
<keyword evidence="3" id="KW-0238">DNA-binding</keyword>
<evidence type="ECO:0000256" key="2">
    <source>
        <dbReference type="ARBA" id="ARBA00023015"/>
    </source>
</evidence>
<dbReference type="EMBL" id="CP022098">
    <property type="protein sequence ID" value="ATB42106.1"/>
    <property type="molecule type" value="Genomic_DNA"/>
</dbReference>
<dbReference type="PRINTS" id="PR00039">
    <property type="entry name" value="HTHLYSR"/>
</dbReference>
<evidence type="ECO:0000313" key="6">
    <source>
        <dbReference type="EMBL" id="ATB42106.1"/>
    </source>
</evidence>
<evidence type="ECO:0000256" key="3">
    <source>
        <dbReference type="ARBA" id="ARBA00023125"/>
    </source>
</evidence>